<evidence type="ECO:0000313" key="4">
    <source>
        <dbReference type="EMBL" id="CRK28556.1"/>
    </source>
</evidence>
<proteinExistence type="predicted"/>
<dbReference type="Pfam" id="PF10445">
    <property type="entry name" value="DUF2456"/>
    <property type="match status" value="1"/>
</dbReference>
<dbReference type="Proteomes" id="UP000044602">
    <property type="component" value="Unassembled WGS sequence"/>
</dbReference>
<keyword evidence="2" id="KW-1133">Transmembrane helix</keyword>
<feature type="transmembrane region" description="Helical" evidence="2">
    <location>
        <begin position="179"/>
        <end position="202"/>
    </location>
</feature>
<keyword evidence="2" id="KW-0812">Transmembrane</keyword>
<evidence type="ECO:0000313" key="3">
    <source>
        <dbReference type="EMBL" id="CRK14373.1"/>
    </source>
</evidence>
<feature type="transmembrane region" description="Helical" evidence="2">
    <location>
        <begin position="222"/>
        <end position="242"/>
    </location>
</feature>
<evidence type="ECO:0000313" key="6">
    <source>
        <dbReference type="Proteomes" id="UP000045706"/>
    </source>
</evidence>
<dbReference type="PANTHER" id="PTHR28297:SF1">
    <property type="entry name" value="FUNGAL PROTEIN"/>
    <property type="match status" value="1"/>
</dbReference>
<dbReference type="PANTHER" id="PTHR28297">
    <property type="entry name" value="FUNGAL PROTEIN"/>
    <property type="match status" value="1"/>
</dbReference>
<keyword evidence="5" id="KW-1185">Reference proteome</keyword>
<dbReference type="EMBL" id="CVQI01021113">
    <property type="protein sequence ID" value="CRK28556.1"/>
    <property type="molecule type" value="Genomic_DNA"/>
</dbReference>
<dbReference type="EMBL" id="CVQH01005557">
    <property type="protein sequence ID" value="CRK14373.1"/>
    <property type="molecule type" value="Genomic_DNA"/>
</dbReference>
<organism evidence="3 5">
    <name type="scientific">Verticillium longisporum</name>
    <name type="common">Verticillium dahliae var. longisporum</name>
    <dbReference type="NCBI Taxonomy" id="100787"/>
    <lineage>
        <taxon>Eukaryota</taxon>
        <taxon>Fungi</taxon>
        <taxon>Dikarya</taxon>
        <taxon>Ascomycota</taxon>
        <taxon>Pezizomycotina</taxon>
        <taxon>Sordariomycetes</taxon>
        <taxon>Hypocreomycetidae</taxon>
        <taxon>Glomerellales</taxon>
        <taxon>Plectosphaerellaceae</taxon>
        <taxon>Verticillium</taxon>
    </lineage>
</organism>
<keyword evidence="2" id="KW-0472">Membrane</keyword>
<dbReference type="AlphaFoldDB" id="A0A0G4KX64"/>
<dbReference type="Proteomes" id="UP000045706">
    <property type="component" value="Unassembled WGS sequence"/>
</dbReference>
<feature type="transmembrane region" description="Helical" evidence="2">
    <location>
        <begin position="95"/>
        <end position="118"/>
    </location>
</feature>
<gene>
    <name evidence="3" type="ORF">BN1708_002647</name>
    <name evidence="4" type="ORF">BN1723_014140</name>
</gene>
<protein>
    <submittedName>
        <fullName evidence="3">Uncharacterized protein</fullName>
    </submittedName>
</protein>
<evidence type="ECO:0000256" key="2">
    <source>
        <dbReference type="SAM" id="Phobius"/>
    </source>
</evidence>
<evidence type="ECO:0000313" key="5">
    <source>
        <dbReference type="Proteomes" id="UP000044602"/>
    </source>
</evidence>
<sequence>MDRQRDSAIPGYTNGTASTDPEAGRPCNESTGNARGGKEATDKLSTHQFIYLFILDGLGALVLSGGINFAIAYAMYTTQNLTKNPIRLFQLPNTLAGDAALTIVLQCVITWLLEAVLVNRDLRKGGIRPIGFLAEPTSALPRWFLMLDSEKQGSEGEKPSKGGRVKRGAAELRQQGPRVLVIILASFALCWPASVGILLAVGEKRGGDWFFKATWTPQIFKGVMGGGLALLTTPLMAGYWLVREGWRLKRGGALLT</sequence>
<accession>A0A0G4KX64</accession>
<feature type="region of interest" description="Disordered" evidence="1">
    <location>
        <begin position="1"/>
        <end position="39"/>
    </location>
</feature>
<name>A0A0G4KX64_VERLO</name>
<feature type="transmembrane region" description="Helical" evidence="2">
    <location>
        <begin position="49"/>
        <end position="75"/>
    </location>
</feature>
<evidence type="ECO:0000256" key="1">
    <source>
        <dbReference type="SAM" id="MobiDB-lite"/>
    </source>
</evidence>
<reference evidence="5 6" key="1">
    <citation type="submission" date="2015-05" db="EMBL/GenBank/DDBJ databases">
        <authorList>
            <person name="Fogelqvist Johan"/>
        </authorList>
    </citation>
    <scope>NUCLEOTIDE SEQUENCE [LARGE SCALE GENOMIC DNA]</scope>
    <source>
        <strain evidence="3">VL1</strain>
        <strain evidence="4">VL2</strain>
    </source>
</reference>
<dbReference type="InterPro" id="IPR018852">
    <property type="entry name" value="DUF2456"/>
</dbReference>